<comment type="caution">
    <text evidence="2">The sequence shown here is derived from an EMBL/GenBank/DDBJ whole genome shotgun (WGS) entry which is preliminary data.</text>
</comment>
<dbReference type="EMBL" id="JBEPSN010000002">
    <property type="protein sequence ID" value="MET4539480.1"/>
    <property type="molecule type" value="Genomic_DNA"/>
</dbReference>
<dbReference type="InterPro" id="IPR016024">
    <property type="entry name" value="ARM-type_fold"/>
</dbReference>
<dbReference type="SMART" id="SM00382">
    <property type="entry name" value="AAA"/>
    <property type="match status" value="1"/>
</dbReference>
<dbReference type="Pfam" id="PF00004">
    <property type="entry name" value="AAA"/>
    <property type="match status" value="1"/>
</dbReference>
<dbReference type="InterPro" id="IPR027417">
    <property type="entry name" value="P-loop_NTPase"/>
</dbReference>
<evidence type="ECO:0000259" key="1">
    <source>
        <dbReference type="SMART" id="SM00382"/>
    </source>
</evidence>
<dbReference type="InterPro" id="IPR003593">
    <property type="entry name" value="AAA+_ATPase"/>
</dbReference>
<reference evidence="2 3" key="1">
    <citation type="submission" date="2024-06" db="EMBL/GenBank/DDBJ databases">
        <title>Sorghum-associated microbial communities from plants grown in Nebraska, USA.</title>
        <authorList>
            <person name="Schachtman D."/>
        </authorList>
    </citation>
    <scope>NUCLEOTIDE SEQUENCE [LARGE SCALE GENOMIC DNA]</scope>
    <source>
        <strain evidence="2 3">3552</strain>
    </source>
</reference>
<name>A0ABV2P3X9_9MICC</name>
<dbReference type="Gene3D" id="1.25.10.10">
    <property type="entry name" value="Leucine-rich Repeat Variant"/>
    <property type="match status" value="1"/>
</dbReference>
<protein>
    <recommendedName>
        <fullName evidence="1">AAA+ ATPase domain-containing protein</fullName>
    </recommendedName>
</protein>
<organism evidence="2 3">
    <name type="scientific">Arthrobacter bambusae</name>
    <dbReference type="NCBI Taxonomy" id="1338426"/>
    <lineage>
        <taxon>Bacteria</taxon>
        <taxon>Bacillati</taxon>
        <taxon>Actinomycetota</taxon>
        <taxon>Actinomycetes</taxon>
        <taxon>Micrococcales</taxon>
        <taxon>Micrococcaceae</taxon>
        <taxon>Arthrobacter</taxon>
    </lineage>
</organism>
<keyword evidence="3" id="KW-1185">Reference proteome</keyword>
<dbReference type="Gene3D" id="3.40.50.300">
    <property type="entry name" value="P-loop containing nucleotide triphosphate hydrolases"/>
    <property type="match status" value="1"/>
</dbReference>
<dbReference type="InterPro" id="IPR011989">
    <property type="entry name" value="ARM-like"/>
</dbReference>
<evidence type="ECO:0000313" key="2">
    <source>
        <dbReference type="EMBL" id="MET4539480.1"/>
    </source>
</evidence>
<feature type="domain" description="AAA+ ATPase" evidence="1">
    <location>
        <begin position="235"/>
        <end position="377"/>
    </location>
</feature>
<dbReference type="SUPFAM" id="SSF48371">
    <property type="entry name" value="ARM repeat"/>
    <property type="match status" value="1"/>
</dbReference>
<dbReference type="InterPro" id="IPR003959">
    <property type="entry name" value="ATPase_AAA_core"/>
</dbReference>
<gene>
    <name evidence="2" type="ORF">ABIE37_001252</name>
</gene>
<dbReference type="Proteomes" id="UP001549307">
    <property type="component" value="Unassembled WGS sequence"/>
</dbReference>
<sequence length="1444" mass="160331">MRVEPPAIDGEGIEFWIDEGGKRWCEQVKHVPSTRNWTIGALKERKILSRLKGHLERGDQVRLVTSTPAPDLADVTSRVRASNDLGEFHDIARGDSLLHFRALTTHWGVSDRATWEFLRRIYVEQHTEHDMAPLLRSRLQQLVTGDPDSVINELTGWLPTQLHQIITGPLIWEYLRLKGYERRHLVGDPETATSLAATTSRHRRRISQVKPLVLLNDPDRADGVIDWLVSAESKGQQVLLLHGEAGCGKSTLIESVLEKLDAMGWYSAVISMDRTPQNVHTSRSLGRSAELSASPAALLAGLADGSPAALIIDQLDAVATYSGRMQDNYDSVDEVLSEATANSNLRVILVVRTIDLSKDPRLGRLRTDRKRVAEIELARFGTEHVTAALEQSGIDPDELDAQTKVLLEVPLHFAVYSRLNVANRATYPYTVTDLFARLTEQIRQELQFRVGGLDWGATVSPLVSYMSHNETLRAPTALLHSADPSQVSGLLSYGILLQDGTSFMFFHETYFDYLFAEAFIAGENDLERFLLQSGQALFRRAQTRQVLEYLGKIDRTKFIQTVIALLTNDAIRSHILEIPLALLQQWDVTKEEWPALRPLAFGFSRKSRQIRSLLSLPAWFDAVDQCGDWETILSDPDQLILVSDSFLGAARARPARFAELIRPHIGQSDLWRSIASSLVSWSLSPGLVDLAVDLIVGGHIESLRGPISLDIDIWTALYTLAEKHPDHAARIMGAYLRRAMVLADLDGIKDPFDSDQLPSRSASGGEDVISIIASGSPDRYVDEVLSFVVEVLRRTAETRQSNDLAYGNRWHYRYPGSSSGIDRAIFSGLETALRLLGSSNPDKLLEYLEPLMNDEIEELRFLVCRALAVVPAYNLSIKWLTSDFRNLELGYASSPRWAARELIQTASRDCSYEVLNQLIDTILNYYTWYEKTPRGRQYFGYAQFELITAIHPERLNIKARQRLSELERKFGSKAIKGPKAASAAFVGAPIPELAAEFLTDGQWLKAIESHQSDGIHWSDDDQPHGGIRELSSLIGRQSTKNPDRFSRLGLQISRKEHAIHIGSIIRAVAGKIPVDLLTQLCEHGHAVGGAILFRDICWAVDEVASQATEPLIALVVQSSFDDDPMREMARMEAGSEAYYFGGDFSMAGLNCTRGAAAGCIASILFSQPHYSRQLLETVKSLAADPIMAVRVRTADAVLALLNTLPEEALTLALDMFASSSVEILGSRECANLLRHASLRRPEEFAQVLQRGLDAESTAKSTAYPWTVAYVNGCLGSAAPSDLDRLSSAARVGVAEALAGAFTIAPQMAVRLLNDHDPLVREAAARSFASFEGLDEQTTQLLLSEFLKSPAFEDHMVGLFSALEESSTFLPDSAIEACERAVRFASTKSQDWRPTRAFGGLHLVTVVLRLYRQGSEDVRRRCLDVIDRLCDLGAYGLEALDQERL</sequence>
<accession>A0ABV2P3X9</accession>
<dbReference type="SUPFAM" id="SSF52540">
    <property type="entry name" value="P-loop containing nucleoside triphosphate hydrolases"/>
    <property type="match status" value="1"/>
</dbReference>
<evidence type="ECO:0000313" key="3">
    <source>
        <dbReference type="Proteomes" id="UP001549307"/>
    </source>
</evidence>
<proteinExistence type="predicted"/>